<evidence type="ECO:0000313" key="2">
    <source>
        <dbReference type="EMBL" id="WVZ18450.1"/>
    </source>
</evidence>
<organism evidence="2 3">
    <name type="scientific">Vigna mungo</name>
    <name type="common">Black gram</name>
    <name type="synonym">Phaseolus mungo</name>
    <dbReference type="NCBI Taxonomy" id="3915"/>
    <lineage>
        <taxon>Eukaryota</taxon>
        <taxon>Viridiplantae</taxon>
        <taxon>Streptophyta</taxon>
        <taxon>Embryophyta</taxon>
        <taxon>Tracheophyta</taxon>
        <taxon>Spermatophyta</taxon>
        <taxon>Magnoliopsida</taxon>
        <taxon>eudicotyledons</taxon>
        <taxon>Gunneridae</taxon>
        <taxon>Pentapetalae</taxon>
        <taxon>rosids</taxon>
        <taxon>fabids</taxon>
        <taxon>Fabales</taxon>
        <taxon>Fabaceae</taxon>
        <taxon>Papilionoideae</taxon>
        <taxon>50 kb inversion clade</taxon>
        <taxon>NPAAA clade</taxon>
        <taxon>indigoferoid/millettioid clade</taxon>
        <taxon>Phaseoleae</taxon>
        <taxon>Vigna</taxon>
    </lineage>
</organism>
<dbReference type="EMBL" id="CP144699">
    <property type="protein sequence ID" value="WVZ18450.1"/>
    <property type="molecule type" value="Genomic_DNA"/>
</dbReference>
<feature type="region of interest" description="Disordered" evidence="1">
    <location>
        <begin position="72"/>
        <end position="101"/>
    </location>
</feature>
<evidence type="ECO:0000313" key="3">
    <source>
        <dbReference type="Proteomes" id="UP001374535"/>
    </source>
</evidence>
<evidence type="ECO:0000256" key="1">
    <source>
        <dbReference type="SAM" id="MobiDB-lite"/>
    </source>
</evidence>
<feature type="compositionally biased region" description="Polar residues" evidence="1">
    <location>
        <begin position="1"/>
        <end position="46"/>
    </location>
</feature>
<protein>
    <submittedName>
        <fullName evidence="2">Uncharacterized protein</fullName>
    </submittedName>
</protein>
<proteinExistence type="predicted"/>
<dbReference type="Proteomes" id="UP001374535">
    <property type="component" value="Chromosome 2"/>
</dbReference>
<gene>
    <name evidence="2" type="ORF">V8G54_005772</name>
</gene>
<name>A0AAQ3NYK3_VIGMU</name>
<sequence>MKTNQIKSQVSIGPHGRSQTQRKVSQQAHGNRTNKSRNGSGHNQVTLGLGKTSLVPNVGLHPAVWARRRGAVGDGACSAGGSDDGGVDGDDVSHGEKSCDGSTKLPCEATFPLFQLEVGAHKALGNGLV</sequence>
<accession>A0AAQ3NYK3</accession>
<feature type="region of interest" description="Disordered" evidence="1">
    <location>
        <begin position="1"/>
        <end position="50"/>
    </location>
</feature>
<dbReference type="AlphaFoldDB" id="A0AAQ3NYK3"/>
<reference evidence="2 3" key="1">
    <citation type="journal article" date="2023" name="Life. Sci Alliance">
        <title>Evolutionary insights into 3D genome organization and epigenetic landscape of Vigna mungo.</title>
        <authorList>
            <person name="Junaid A."/>
            <person name="Singh B."/>
            <person name="Bhatia S."/>
        </authorList>
    </citation>
    <scope>NUCLEOTIDE SEQUENCE [LARGE SCALE GENOMIC DNA]</scope>
    <source>
        <strain evidence="2">Urdbean</strain>
    </source>
</reference>
<keyword evidence="3" id="KW-1185">Reference proteome</keyword>